<dbReference type="Gene3D" id="3.30.420.40">
    <property type="match status" value="2"/>
</dbReference>
<sequence length="290" mass="29413">MIVGVDLGGTKMLLAARGPDGSLVRSMRVPTGPSASPDQIEAYIRAFAGALPEAPSALGVAVPGLVDADRVEISDVLPHLSGWRPLDLLGVPQILVNDIRAALAHTSRTLPTNATAAVVVAGTAIGMAWMADGRVVNGVSGWAGELGSIPVQAPGGGTCRLDEVAGGAAILSATGLTPTYIHAALRAADPQVVMTVRVAGEALGRAIATVVNLLNPQSVLLAGGTLDFPGYLRAALTTAEEHALPQLWRACTVRQSEDGGNIVVLGALDLAERLLADGADRSGRSPAGLA</sequence>
<dbReference type="RefSeq" id="WP_089253087.1">
    <property type="nucleotide sequence ID" value="NZ_FZPH01000011.1"/>
</dbReference>
<dbReference type="InterPro" id="IPR043129">
    <property type="entry name" value="ATPase_NBD"/>
</dbReference>
<name>A0A239NXE2_9ACTN</name>
<comment type="similarity">
    <text evidence="1">Belongs to the ROK (NagC/XylR) family.</text>
</comment>
<proteinExistence type="inferred from homology"/>
<dbReference type="GO" id="GO:0016301">
    <property type="term" value="F:kinase activity"/>
    <property type="evidence" value="ECO:0007669"/>
    <property type="project" value="UniProtKB-KW"/>
</dbReference>
<dbReference type="SUPFAM" id="SSF53067">
    <property type="entry name" value="Actin-like ATPase domain"/>
    <property type="match status" value="1"/>
</dbReference>
<evidence type="ECO:0000313" key="2">
    <source>
        <dbReference type="EMBL" id="SNT59420.1"/>
    </source>
</evidence>
<dbReference type="InterPro" id="IPR000600">
    <property type="entry name" value="ROK"/>
</dbReference>
<protein>
    <submittedName>
        <fullName evidence="2">Sugar kinase of the NBD/HSP70 family, may contain an N-terminal HTH domain</fullName>
    </submittedName>
</protein>
<keyword evidence="3" id="KW-1185">Reference proteome</keyword>
<keyword evidence="2" id="KW-0418">Kinase</keyword>
<evidence type="ECO:0000313" key="3">
    <source>
        <dbReference type="Proteomes" id="UP000198362"/>
    </source>
</evidence>
<dbReference type="PANTHER" id="PTHR18964:SF173">
    <property type="entry name" value="GLUCOKINASE"/>
    <property type="match status" value="1"/>
</dbReference>
<dbReference type="OrthoDB" id="3189808at2"/>
<keyword evidence="2" id="KW-0808">Transferase</keyword>
<dbReference type="PANTHER" id="PTHR18964">
    <property type="entry name" value="ROK (REPRESSOR, ORF, KINASE) FAMILY"/>
    <property type="match status" value="1"/>
</dbReference>
<dbReference type="AlphaFoldDB" id="A0A239NXE2"/>
<dbReference type="Proteomes" id="UP000198362">
    <property type="component" value="Unassembled WGS sequence"/>
</dbReference>
<evidence type="ECO:0000256" key="1">
    <source>
        <dbReference type="ARBA" id="ARBA00006479"/>
    </source>
</evidence>
<organism evidence="2 3">
    <name type="scientific">Asanoa hainanensis</name>
    <dbReference type="NCBI Taxonomy" id="560556"/>
    <lineage>
        <taxon>Bacteria</taxon>
        <taxon>Bacillati</taxon>
        <taxon>Actinomycetota</taxon>
        <taxon>Actinomycetes</taxon>
        <taxon>Micromonosporales</taxon>
        <taxon>Micromonosporaceae</taxon>
        <taxon>Asanoa</taxon>
    </lineage>
</organism>
<dbReference type="EMBL" id="FZPH01000011">
    <property type="protein sequence ID" value="SNT59420.1"/>
    <property type="molecule type" value="Genomic_DNA"/>
</dbReference>
<accession>A0A239NXE2</accession>
<gene>
    <name evidence="2" type="ORF">SAMN05421812_111178</name>
</gene>
<reference evidence="2 3" key="1">
    <citation type="submission" date="2017-06" db="EMBL/GenBank/DDBJ databases">
        <authorList>
            <person name="Kim H.J."/>
            <person name="Triplett B.A."/>
        </authorList>
    </citation>
    <scope>NUCLEOTIDE SEQUENCE [LARGE SCALE GENOMIC DNA]</scope>
    <source>
        <strain evidence="2 3">CGMCC 4.5593</strain>
    </source>
</reference>
<dbReference type="Pfam" id="PF00480">
    <property type="entry name" value="ROK"/>
    <property type="match status" value="1"/>
</dbReference>